<dbReference type="EMBL" id="UOFI01000015">
    <property type="protein sequence ID" value="VAW61840.1"/>
    <property type="molecule type" value="Genomic_DNA"/>
</dbReference>
<comment type="subcellular location">
    <subcellularLocation>
        <location evidence="1">Cell membrane</location>
        <topology evidence="1">Multi-pass membrane protein</topology>
    </subcellularLocation>
</comment>
<reference evidence="8" key="1">
    <citation type="submission" date="2018-06" db="EMBL/GenBank/DDBJ databases">
        <authorList>
            <person name="Zhirakovskaya E."/>
        </authorList>
    </citation>
    <scope>NUCLEOTIDE SEQUENCE</scope>
</reference>
<evidence type="ECO:0000313" key="8">
    <source>
        <dbReference type="EMBL" id="VAW61840.1"/>
    </source>
</evidence>
<dbReference type="InterPro" id="IPR032816">
    <property type="entry name" value="VTT_dom"/>
</dbReference>
<dbReference type="InterPro" id="IPR032818">
    <property type="entry name" value="DedA-like"/>
</dbReference>
<dbReference type="PANTHER" id="PTHR30353:SF15">
    <property type="entry name" value="INNER MEMBRANE PROTEIN YABI"/>
    <property type="match status" value="1"/>
</dbReference>
<dbReference type="Pfam" id="PF09335">
    <property type="entry name" value="VTT_dom"/>
    <property type="match status" value="1"/>
</dbReference>
<evidence type="ECO:0000256" key="6">
    <source>
        <dbReference type="SAM" id="Phobius"/>
    </source>
</evidence>
<keyword evidence="5 6" id="KW-0472">Membrane</keyword>
<dbReference type="AlphaFoldDB" id="A0A3B0XB55"/>
<evidence type="ECO:0000256" key="5">
    <source>
        <dbReference type="ARBA" id="ARBA00023136"/>
    </source>
</evidence>
<dbReference type="GO" id="GO:0005886">
    <property type="term" value="C:plasma membrane"/>
    <property type="evidence" value="ECO:0007669"/>
    <property type="project" value="UniProtKB-SubCell"/>
</dbReference>
<protein>
    <submittedName>
        <fullName evidence="8">DedA protein</fullName>
    </submittedName>
</protein>
<name>A0A3B0XB55_9ZZZZ</name>
<proteinExistence type="predicted"/>
<accession>A0A3B0XB55</accession>
<evidence type="ECO:0000259" key="7">
    <source>
        <dbReference type="Pfam" id="PF09335"/>
    </source>
</evidence>
<feature type="domain" description="VTT" evidence="7">
    <location>
        <begin position="40"/>
        <end position="147"/>
    </location>
</feature>
<evidence type="ECO:0000256" key="1">
    <source>
        <dbReference type="ARBA" id="ARBA00004651"/>
    </source>
</evidence>
<organism evidence="8">
    <name type="scientific">hydrothermal vent metagenome</name>
    <dbReference type="NCBI Taxonomy" id="652676"/>
    <lineage>
        <taxon>unclassified sequences</taxon>
        <taxon>metagenomes</taxon>
        <taxon>ecological metagenomes</taxon>
    </lineage>
</organism>
<evidence type="ECO:0000256" key="2">
    <source>
        <dbReference type="ARBA" id="ARBA00022475"/>
    </source>
</evidence>
<dbReference type="PANTHER" id="PTHR30353">
    <property type="entry name" value="INNER MEMBRANE PROTEIN DEDA-RELATED"/>
    <property type="match status" value="1"/>
</dbReference>
<feature type="transmembrane region" description="Helical" evidence="6">
    <location>
        <begin position="62"/>
        <end position="81"/>
    </location>
</feature>
<evidence type="ECO:0000256" key="3">
    <source>
        <dbReference type="ARBA" id="ARBA00022692"/>
    </source>
</evidence>
<sequence length="169" mass="18790">MIEQLPDFILSSLEHFHLFAYWLAFIAAFLETALLVGLLIPGSTLLLLLGAYSASGQLEVGILKWFAVAGAILGDNLNYFLGRRYGQRWTEHGLWFLQPEHFTTAGQFFDQHGARSVFLGRFVPSLKEVVPFIAGTLGMHRPVFFSGMCWEPRAGNSCGSAAVICLRNH</sequence>
<feature type="transmembrane region" description="Helical" evidence="6">
    <location>
        <begin position="20"/>
        <end position="42"/>
    </location>
</feature>
<keyword evidence="3 6" id="KW-0812">Transmembrane</keyword>
<keyword evidence="2" id="KW-1003">Cell membrane</keyword>
<gene>
    <name evidence="8" type="ORF">MNBD_GAMMA09-3641</name>
</gene>
<keyword evidence="4 6" id="KW-1133">Transmembrane helix</keyword>
<evidence type="ECO:0000256" key="4">
    <source>
        <dbReference type="ARBA" id="ARBA00022989"/>
    </source>
</evidence>